<feature type="transmembrane region" description="Helical" evidence="1">
    <location>
        <begin position="205"/>
        <end position="228"/>
    </location>
</feature>
<keyword evidence="1" id="KW-1133">Transmembrane helix</keyword>
<gene>
    <name evidence="2" type="ORF">HYN04_00150</name>
</gene>
<evidence type="ECO:0000256" key="1">
    <source>
        <dbReference type="SAM" id="Phobius"/>
    </source>
</evidence>
<dbReference type="InterPro" id="IPR021913">
    <property type="entry name" value="DUF3526"/>
</dbReference>
<organism evidence="2 3">
    <name type="scientific">Phenylobacterium parvum</name>
    <dbReference type="NCBI Taxonomy" id="2201350"/>
    <lineage>
        <taxon>Bacteria</taxon>
        <taxon>Pseudomonadati</taxon>
        <taxon>Pseudomonadota</taxon>
        <taxon>Alphaproteobacteria</taxon>
        <taxon>Caulobacterales</taxon>
        <taxon>Caulobacteraceae</taxon>
        <taxon>Phenylobacterium</taxon>
    </lineage>
</organism>
<feature type="transmembrane region" description="Helical" evidence="1">
    <location>
        <begin position="180"/>
        <end position="199"/>
    </location>
</feature>
<sequence>MTRLGQELRLFLRQKLALPTLALLAILSTVSVGAGISEIRRQTETIARIQPLQAAEEAAVAAWVARDGDAGNAAYYTFHATWDRPSALAFAALGQRDVAPYVLRVRALALESQIHEGENYNAELALPGRFDWAFVLTFLAPLILVVLLHDLISGEREAGRLQALQAAGGRAGLWTRRAGLRLGLVFVAVAAPFVAGAAASGAQAVAVLSMLGVAGLYLLFWSLVCLGVGALGRSSVANGAVLAATWVILSLVLPALAHIAINRANPVRQGVELTLAQREAVHAGWDKPKDATLGAFFKVHPEWRDTPPVTSGFHWKWYYAFQHLGDLSVADPVRAYRRGLESRDAWTGRVGLVLPAVGVQTALHRIAGTDLAAQLAYQDRIRAFHERIRRFYYPYIFNETPFRAADFAKAPRWAEGD</sequence>
<keyword evidence="1" id="KW-0472">Membrane</keyword>
<evidence type="ECO:0000313" key="3">
    <source>
        <dbReference type="Proteomes" id="UP000247763"/>
    </source>
</evidence>
<dbReference type="PANTHER" id="PTHR43471">
    <property type="entry name" value="ABC TRANSPORTER PERMEASE"/>
    <property type="match status" value="1"/>
</dbReference>
<dbReference type="AlphaFoldDB" id="A0A2Z3HNI8"/>
<dbReference type="OrthoDB" id="6016419at2"/>
<feature type="transmembrane region" description="Helical" evidence="1">
    <location>
        <begin position="132"/>
        <end position="152"/>
    </location>
</feature>
<dbReference type="KEGG" id="phb:HYN04_00150"/>
<feature type="transmembrane region" description="Helical" evidence="1">
    <location>
        <begin position="240"/>
        <end position="261"/>
    </location>
</feature>
<dbReference type="EMBL" id="CP029479">
    <property type="protein sequence ID" value="AWM76305.1"/>
    <property type="molecule type" value="Genomic_DNA"/>
</dbReference>
<dbReference type="PANTHER" id="PTHR43471:SF1">
    <property type="entry name" value="ABC TRANSPORTER PERMEASE PROTEIN NOSY-RELATED"/>
    <property type="match status" value="1"/>
</dbReference>
<name>A0A2Z3HNI8_9CAUL</name>
<dbReference type="RefSeq" id="WP_110448874.1">
    <property type="nucleotide sequence ID" value="NZ_CP029479.1"/>
</dbReference>
<protein>
    <submittedName>
        <fullName evidence="2">ABC transporter permease</fullName>
    </submittedName>
</protein>
<accession>A0A2Z3HNI8</accession>
<keyword evidence="1" id="KW-0812">Transmembrane</keyword>
<dbReference type="Pfam" id="PF12040">
    <property type="entry name" value="DUF3526"/>
    <property type="match status" value="1"/>
</dbReference>
<dbReference type="Proteomes" id="UP000247763">
    <property type="component" value="Chromosome"/>
</dbReference>
<reference evidence="3" key="1">
    <citation type="submission" date="2018-05" db="EMBL/GenBank/DDBJ databases">
        <title>Genome sequencing of Phenylobacterium sp. HYN0004.</title>
        <authorList>
            <person name="Yi H."/>
            <person name="Baek C."/>
        </authorList>
    </citation>
    <scope>NUCLEOTIDE SEQUENCE [LARGE SCALE GENOMIC DNA]</scope>
    <source>
        <strain evidence="3">HYN0004</strain>
    </source>
</reference>
<keyword evidence="3" id="KW-1185">Reference proteome</keyword>
<evidence type="ECO:0000313" key="2">
    <source>
        <dbReference type="EMBL" id="AWM76305.1"/>
    </source>
</evidence>
<proteinExistence type="predicted"/>